<protein>
    <submittedName>
        <fullName evidence="2">Uncharacterized protein</fullName>
    </submittedName>
</protein>
<reference evidence="2" key="1">
    <citation type="submission" date="2023-03" db="EMBL/GenBank/DDBJ databases">
        <title>Massive genome expansion in bonnet fungi (Mycena s.s.) driven by repeated elements and novel gene families across ecological guilds.</title>
        <authorList>
            <consortium name="Lawrence Berkeley National Laboratory"/>
            <person name="Harder C.B."/>
            <person name="Miyauchi S."/>
            <person name="Viragh M."/>
            <person name="Kuo A."/>
            <person name="Thoen E."/>
            <person name="Andreopoulos B."/>
            <person name="Lu D."/>
            <person name="Skrede I."/>
            <person name="Drula E."/>
            <person name="Henrissat B."/>
            <person name="Morin E."/>
            <person name="Kohler A."/>
            <person name="Barry K."/>
            <person name="LaButti K."/>
            <person name="Morin E."/>
            <person name="Salamov A."/>
            <person name="Lipzen A."/>
            <person name="Mereny Z."/>
            <person name="Hegedus B."/>
            <person name="Baldrian P."/>
            <person name="Stursova M."/>
            <person name="Weitz H."/>
            <person name="Taylor A."/>
            <person name="Grigoriev I.V."/>
            <person name="Nagy L.G."/>
            <person name="Martin F."/>
            <person name="Kauserud H."/>
        </authorList>
    </citation>
    <scope>NUCLEOTIDE SEQUENCE</scope>
    <source>
        <strain evidence="2">CBHHK182m</strain>
    </source>
</reference>
<feature type="compositionally biased region" description="Basic residues" evidence="1">
    <location>
        <begin position="165"/>
        <end position="178"/>
    </location>
</feature>
<sequence>MALTSASLPALPKLDKNQFIDSYLRGQKAHAKSYAEEGRSLSSSWHIHTTPQKPAAVSSGSHNVGFATPILTARTPHPVNREASKKENIPSKSANKPTADKKPKANDVPDKVQKSKKRARPESDPDEDQVARLLERRERKRVKRAIVQPKEPSEPDTASSNGNFKSKKRTKAKGKKPKVPAGFALMHGFTATNVGKNRLTLKPPSNVGVFKKGKASFNAKIKAKPKGHKTQHFSEFGFLNNTKKVADHVASDSSSASSSESSATSAQEIQKPKKKAVSQKSRQVAVAKTASETHPTADSEIWDIESHASAKKKLRRQKTQSVEKTSAIQVAGTVVVDARMPAWSERVARAAEVDAGEIPDAIVIPSSPSLRPSQSASQVQPLVHPQRIEAASRYFPAVKQAPAIHSTPPPPPPVKPVPSPAEIDQDLLEPQLQPPPVHPVSSDLNVFVPPTHFAIPSRNRIFANQFLSVRQDTNLHLSTMIQAAPQDSEDRDQYASTLDCLETFELGFHPDKFAPQYSVDAEPAFYDDTQLGHYVSQSEGDWNDTPTPADGWLDNYDEEEHHDEFSVPYENTFADPEYMDAIGEEDGYLEPGLCGIRILVPATADSVYLDNPGYEPNYGHDAVAFDEDGHQIMEDAFDDQHTTGSECSDPTSAGARYSSALPFTDSGERLSQPAPHFSSAEVDVVKALRGHWLPQRL</sequence>
<feature type="compositionally biased region" description="Pro residues" evidence="1">
    <location>
        <begin position="407"/>
        <end position="419"/>
    </location>
</feature>
<feature type="compositionally biased region" description="Basic and acidic residues" evidence="1">
    <location>
        <begin position="98"/>
        <end position="113"/>
    </location>
</feature>
<dbReference type="AlphaFoldDB" id="A0AAD7K9S9"/>
<feature type="compositionally biased region" description="Basic and acidic residues" evidence="1">
    <location>
        <begin position="79"/>
        <end position="89"/>
    </location>
</feature>
<evidence type="ECO:0000256" key="1">
    <source>
        <dbReference type="SAM" id="MobiDB-lite"/>
    </source>
</evidence>
<accession>A0AAD7K9S9</accession>
<keyword evidence="3" id="KW-1185">Reference proteome</keyword>
<feature type="region of interest" description="Disordered" evidence="1">
    <location>
        <begin position="27"/>
        <end position="179"/>
    </location>
</feature>
<feature type="compositionally biased region" description="Polar residues" evidence="1">
    <location>
        <begin position="40"/>
        <end position="62"/>
    </location>
</feature>
<evidence type="ECO:0000313" key="2">
    <source>
        <dbReference type="EMBL" id="KAJ7781317.1"/>
    </source>
</evidence>
<dbReference type="EMBL" id="JARKIB010000004">
    <property type="protein sequence ID" value="KAJ7781317.1"/>
    <property type="molecule type" value="Genomic_DNA"/>
</dbReference>
<name>A0AAD7K9S9_9AGAR</name>
<gene>
    <name evidence="2" type="ORF">B0H16DRAFT_1497933</name>
</gene>
<feature type="region of interest" description="Disordered" evidence="1">
    <location>
        <begin position="249"/>
        <end position="304"/>
    </location>
</feature>
<proteinExistence type="predicted"/>
<organism evidence="2 3">
    <name type="scientific">Mycena metata</name>
    <dbReference type="NCBI Taxonomy" id="1033252"/>
    <lineage>
        <taxon>Eukaryota</taxon>
        <taxon>Fungi</taxon>
        <taxon>Dikarya</taxon>
        <taxon>Basidiomycota</taxon>
        <taxon>Agaricomycotina</taxon>
        <taxon>Agaricomycetes</taxon>
        <taxon>Agaricomycetidae</taxon>
        <taxon>Agaricales</taxon>
        <taxon>Marasmiineae</taxon>
        <taxon>Mycenaceae</taxon>
        <taxon>Mycena</taxon>
    </lineage>
</organism>
<dbReference type="Proteomes" id="UP001215598">
    <property type="component" value="Unassembled WGS sequence"/>
</dbReference>
<comment type="caution">
    <text evidence="2">The sequence shown here is derived from an EMBL/GenBank/DDBJ whole genome shotgun (WGS) entry which is preliminary data.</text>
</comment>
<feature type="compositionally biased region" description="Low complexity" evidence="1">
    <location>
        <begin position="251"/>
        <end position="266"/>
    </location>
</feature>
<feature type="region of interest" description="Disordered" evidence="1">
    <location>
        <begin position="402"/>
        <end position="421"/>
    </location>
</feature>
<evidence type="ECO:0000313" key="3">
    <source>
        <dbReference type="Proteomes" id="UP001215598"/>
    </source>
</evidence>